<keyword evidence="1" id="KW-1133">Transmembrane helix</keyword>
<organism evidence="2 3">
    <name type="scientific">Psychrobacillus lasiicapitis</name>
    <dbReference type="NCBI Taxonomy" id="1636719"/>
    <lineage>
        <taxon>Bacteria</taxon>
        <taxon>Bacillati</taxon>
        <taxon>Bacillota</taxon>
        <taxon>Bacilli</taxon>
        <taxon>Bacillales</taxon>
        <taxon>Bacillaceae</taxon>
        <taxon>Psychrobacillus</taxon>
    </lineage>
</organism>
<keyword evidence="3" id="KW-1185">Reference proteome</keyword>
<dbReference type="EMBL" id="VDGH01000001">
    <property type="protein sequence ID" value="TQR16912.1"/>
    <property type="molecule type" value="Genomic_DNA"/>
</dbReference>
<protein>
    <submittedName>
        <fullName evidence="2">YtzI protein</fullName>
    </submittedName>
</protein>
<dbReference type="AlphaFoldDB" id="A0A544THH6"/>
<keyword evidence="1" id="KW-0812">Transmembrane</keyword>
<gene>
    <name evidence="2" type="primary">ytzI</name>
    <name evidence="2" type="ORF">FG382_01790</name>
</gene>
<dbReference type="NCBIfam" id="NF033232">
    <property type="entry name" value="small_YtzI"/>
    <property type="match status" value="1"/>
</dbReference>
<proteinExistence type="predicted"/>
<dbReference type="Proteomes" id="UP000317316">
    <property type="component" value="Unassembled WGS sequence"/>
</dbReference>
<feature type="transmembrane region" description="Helical" evidence="1">
    <location>
        <begin position="6"/>
        <end position="23"/>
    </location>
</feature>
<reference evidence="2 3" key="1">
    <citation type="submission" date="2019-05" db="EMBL/GenBank/DDBJ databases">
        <title>Psychrobacillus vulpis sp. nov., a new species isolated from feces of a red fox that inhabits in The Tablas de Daimiel Natural Park, Albacete, Spain.</title>
        <authorList>
            <person name="Rodriguez M."/>
            <person name="Reina J.C."/>
            <person name="Bejar V."/>
            <person name="Llamas I."/>
        </authorList>
    </citation>
    <scope>NUCLEOTIDE SEQUENCE [LARGE SCALE GENOMIC DNA]</scope>
    <source>
        <strain evidence="2 3">NEAU-3TGS17</strain>
    </source>
</reference>
<dbReference type="InterPro" id="IPR047753">
    <property type="entry name" value="YtzI-like"/>
</dbReference>
<name>A0A544THH6_9BACI</name>
<keyword evidence="1" id="KW-0472">Membrane</keyword>
<evidence type="ECO:0000313" key="3">
    <source>
        <dbReference type="Proteomes" id="UP000317316"/>
    </source>
</evidence>
<evidence type="ECO:0000313" key="2">
    <source>
        <dbReference type="EMBL" id="TQR16912.1"/>
    </source>
</evidence>
<sequence>MTTVFIIGALTFIIILALSIYTVNKGYAYKHTIDERPAKQNETTEKTHRP</sequence>
<comment type="caution">
    <text evidence="2">The sequence shown here is derived from an EMBL/GenBank/DDBJ whole genome shotgun (WGS) entry which is preliminary data.</text>
</comment>
<dbReference type="OrthoDB" id="2680568at2"/>
<evidence type="ECO:0000256" key="1">
    <source>
        <dbReference type="SAM" id="Phobius"/>
    </source>
</evidence>
<dbReference type="RefSeq" id="WP_142537156.1">
    <property type="nucleotide sequence ID" value="NZ_BMIE01000002.1"/>
</dbReference>
<accession>A0A544THH6</accession>